<keyword evidence="3" id="KW-0285">Flavoprotein</keyword>
<dbReference type="InterPro" id="IPR054585">
    <property type="entry name" value="NDH2-like_C"/>
</dbReference>
<feature type="transmembrane region" description="Helical" evidence="9">
    <location>
        <begin position="370"/>
        <end position="390"/>
    </location>
</feature>
<protein>
    <recommendedName>
        <fullName evidence="2">NADH:ubiquinone reductase (non-electrogenic)</fullName>
        <ecNumber evidence="2">1.6.5.9</ecNumber>
    </recommendedName>
</protein>
<dbReference type="Proteomes" id="UP001152599">
    <property type="component" value="Unassembled WGS sequence"/>
</dbReference>
<keyword evidence="9" id="KW-0472">Membrane</keyword>
<evidence type="ECO:0000256" key="1">
    <source>
        <dbReference type="ARBA" id="ARBA00005272"/>
    </source>
</evidence>
<dbReference type="PRINTS" id="PR00411">
    <property type="entry name" value="PNDRDTASEI"/>
</dbReference>
<dbReference type="InterPro" id="IPR045024">
    <property type="entry name" value="NDH-2"/>
</dbReference>
<dbReference type="PANTHER" id="PTHR43706">
    <property type="entry name" value="NADH DEHYDROGENASE"/>
    <property type="match status" value="1"/>
</dbReference>
<evidence type="ECO:0000256" key="7">
    <source>
        <dbReference type="ARBA" id="ARBA00023027"/>
    </source>
</evidence>
<dbReference type="Pfam" id="PF22366">
    <property type="entry name" value="NDH2_C"/>
    <property type="match status" value="1"/>
</dbReference>
<dbReference type="InterPro" id="IPR023753">
    <property type="entry name" value="FAD/NAD-binding_dom"/>
</dbReference>
<evidence type="ECO:0000313" key="13">
    <source>
        <dbReference type="Proteomes" id="UP001152599"/>
    </source>
</evidence>
<gene>
    <name evidence="12" type="ORF">NMK71_07990</name>
</gene>
<evidence type="ECO:0000256" key="8">
    <source>
        <dbReference type="ARBA" id="ARBA00047599"/>
    </source>
</evidence>
<sequence length="435" mass="49016">MNIPDSSLTRIVIIGAGFGGLKLARYLNKKDNQVVLIDKNNYHTFQPLLYQVATAGLEPDSIAHAIRTLFKNEKNFHFRIADVETIDTAKNTIHTNIGDLSFDKLIVATGSTTNFYGNEEIERNAMSMKTIPEALDLRSLILQNLEKALLTDDLKERKELMNFVIVGGGPTGVELAGALGELKNHVLHNDYPDLDIRIMNVHLVQSGDRLLPGFSDKASAKAEKYLRDMDVHLWLNTRVLNYDGQFVDTNVKDLYANTLIWAAGVKGDLIYGFPKDAIVDNRLKVNQFNQVEGFEHIFAIGDVACMVSEEYPHGHPMVAQPAIQQGLRLAKNLNNLSRSKPMKEFKYSDKGAMATIGRNKAVADLGKYSFSGWFAWMIWIFVHLVSLVGFRNKMVALVNWVTQYFSYNKSVRLIIRPYHGKAKEQPVMKDVEPEN</sequence>
<feature type="domain" description="External alternative NADH-ubiquinone oxidoreductase-like C-terminal" evidence="11">
    <location>
        <begin position="350"/>
        <end position="405"/>
    </location>
</feature>
<evidence type="ECO:0000259" key="10">
    <source>
        <dbReference type="Pfam" id="PF07992"/>
    </source>
</evidence>
<dbReference type="AlphaFoldDB" id="A0A9X4RV62"/>
<dbReference type="GO" id="GO:0050136">
    <property type="term" value="F:NADH dehydrogenase (quinone) (non-electrogenic) activity"/>
    <property type="evidence" value="ECO:0007669"/>
    <property type="project" value="UniProtKB-EC"/>
</dbReference>
<evidence type="ECO:0000256" key="4">
    <source>
        <dbReference type="ARBA" id="ARBA00022827"/>
    </source>
</evidence>
<dbReference type="EC" id="1.6.5.9" evidence="2"/>
<dbReference type="EMBL" id="JANCMU010000004">
    <property type="protein sequence ID" value="MDG4946351.1"/>
    <property type="molecule type" value="Genomic_DNA"/>
</dbReference>
<dbReference type="Pfam" id="PF07992">
    <property type="entry name" value="Pyr_redox_2"/>
    <property type="match status" value="1"/>
</dbReference>
<dbReference type="InterPro" id="IPR036188">
    <property type="entry name" value="FAD/NAD-bd_sf"/>
</dbReference>
<keyword evidence="6" id="KW-0560">Oxidoreductase</keyword>
<evidence type="ECO:0000256" key="3">
    <source>
        <dbReference type="ARBA" id="ARBA00022630"/>
    </source>
</evidence>
<comment type="similarity">
    <text evidence="1">Belongs to the NADH dehydrogenase family.</text>
</comment>
<keyword evidence="7" id="KW-0520">NAD</keyword>
<keyword evidence="9" id="KW-0812">Transmembrane</keyword>
<keyword evidence="13" id="KW-1185">Reference proteome</keyword>
<keyword evidence="4" id="KW-0274">FAD</keyword>
<evidence type="ECO:0000256" key="2">
    <source>
        <dbReference type="ARBA" id="ARBA00012637"/>
    </source>
</evidence>
<organism evidence="12 13">
    <name type="scientific">Profundicola chukchiensis</name>
    <dbReference type="NCBI Taxonomy" id="2961959"/>
    <lineage>
        <taxon>Bacteria</taxon>
        <taxon>Pseudomonadati</taxon>
        <taxon>Bacteroidota</taxon>
        <taxon>Flavobacteriia</taxon>
        <taxon>Flavobacteriales</taxon>
        <taxon>Weeksellaceae</taxon>
        <taxon>Profundicola</taxon>
    </lineage>
</organism>
<evidence type="ECO:0000256" key="6">
    <source>
        <dbReference type="ARBA" id="ARBA00023002"/>
    </source>
</evidence>
<keyword evidence="9" id="KW-1133">Transmembrane helix</keyword>
<evidence type="ECO:0000256" key="9">
    <source>
        <dbReference type="SAM" id="Phobius"/>
    </source>
</evidence>
<dbReference type="SUPFAM" id="SSF51905">
    <property type="entry name" value="FAD/NAD(P)-binding domain"/>
    <property type="match status" value="2"/>
</dbReference>
<reference evidence="12" key="1">
    <citation type="submission" date="2022-07" db="EMBL/GenBank/DDBJ databases">
        <title>Description and genome-wide analysis of Profundicola chukchiensis gen. nov., sp. nov., marine bacteria isolated from bottom sediments of the Chukchi Sea.</title>
        <authorList>
            <person name="Romanenko L."/>
            <person name="Otstavnykh N."/>
            <person name="Kurilenko V."/>
            <person name="Eremeev V."/>
            <person name="Velansky P."/>
            <person name="Mikhailov V."/>
            <person name="Isaeva M."/>
        </authorList>
    </citation>
    <scope>NUCLEOTIDE SEQUENCE</scope>
    <source>
        <strain evidence="12">KMM 9713</strain>
    </source>
</reference>
<keyword evidence="5" id="KW-0809">Transit peptide</keyword>
<evidence type="ECO:0000259" key="11">
    <source>
        <dbReference type="Pfam" id="PF22366"/>
    </source>
</evidence>
<name>A0A9X4RV62_9FLAO</name>
<evidence type="ECO:0000256" key="5">
    <source>
        <dbReference type="ARBA" id="ARBA00022946"/>
    </source>
</evidence>
<proteinExistence type="inferred from homology"/>
<dbReference type="PANTHER" id="PTHR43706:SF47">
    <property type="entry name" value="EXTERNAL NADH-UBIQUINONE OXIDOREDUCTASE 1, MITOCHONDRIAL-RELATED"/>
    <property type="match status" value="1"/>
</dbReference>
<dbReference type="RefSeq" id="WP_304420765.1">
    <property type="nucleotide sequence ID" value="NZ_JANCMU010000004.1"/>
</dbReference>
<accession>A0A9X4RV62</accession>
<comment type="catalytic activity">
    <reaction evidence="8">
        <text>a quinone + NADH + H(+) = a quinol + NAD(+)</text>
        <dbReference type="Rhea" id="RHEA:46160"/>
        <dbReference type="ChEBI" id="CHEBI:15378"/>
        <dbReference type="ChEBI" id="CHEBI:24646"/>
        <dbReference type="ChEBI" id="CHEBI:57540"/>
        <dbReference type="ChEBI" id="CHEBI:57945"/>
        <dbReference type="ChEBI" id="CHEBI:132124"/>
        <dbReference type="EC" id="1.6.5.9"/>
    </reaction>
</comment>
<evidence type="ECO:0000313" key="12">
    <source>
        <dbReference type="EMBL" id="MDG4946351.1"/>
    </source>
</evidence>
<comment type="caution">
    <text evidence="12">The sequence shown here is derived from an EMBL/GenBank/DDBJ whole genome shotgun (WGS) entry which is preliminary data.</text>
</comment>
<dbReference type="Gene3D" id="3.50.50.100">
    <property type="match status" value="1"/>
</dbReference>
<dbReference type="PRINTS" id="PR00368">
    <property type="entry name" value="FADPNR"/>
</dbReference>
<feature type="domain" description="FAD/NAD(P)-binding" evidence="10">
    <location>
        <begin position="10"/>
        <end position="326"/>
    </location>
</feature>